<dbReference type="Proteomes" id="UP001515480">
    <property type="component" value="Unassembled WGS sequence"/>
</dbReference>
<sequence length="448" mass="48661">MHEVDADEGSGSSESSFVDTILIFVGIFLGITASIGINIGNNIQSLGLQRQAEQKGSRLFATGTVIFVTASVVNFAAFAFAPAAILAPLESFQFVSNLFFNHYVNKKVITRRMITGVSMVIVGCGTAVGLGPNEVYEFTLMKLVDFWTEPAWCGYLVGIMLLAAVAQGTNMLYMHRQSQGNSMPYERKVLPITFALSSALIGTQSVVQAKCLSECLEQLTAHGVNIFAYWYFWMSLFLFVSLVAIWLYRLTKALEHFDPLFIIPMLQSNYILFATVSGGIYFQEFNSMKAYQWAGFVIGILVMFCGLYLLSPHEDEAESSSPPAEVNPVTIVAESADCSGPRVVVGRLVDKSDRVSERANPYQTATSTRRRSSRILLRAKTVPTSDIPAAAAPAAATPVALAAISMELDMDESSFNGNTDLSMSTQSTTGVSLSVRGDSHGEALGERV</sequence>
<proteinExistence type="predicted"/>
<keyword evidence="8" id="KW-1185">Reference proteome</keyword>
<evidence type="ECO:0000256" key="1">
    <source>
        <dbReference type="ARBA" id="ARBA00004141"/>
    </source>
</evidence>
<dbReference type="AlphaFoldDB" id="A0AB34JZ22"/>
<comment type="caution">
    <text evidence="7">The sequence shown here is derived from an EMBL/GenBank/DDBJ whole genome shotgun (WGS) entry which is preliminary data.</text>
</comment>
<dbReference type="EMBL" id="JBGBPQ010000004">
    <property type="protein sequence ID" value="KAL1525925.1"/>
    <property type="molecule type" value="Genomic_DNA"/>
</dbReference>
<dbReference type="InterPro" id="IPR008521">
    <property type="entry name" value="Mg_trans_NIPA"/>
</dbReference>
<evidence type="ECO:0000256" key="5">
    <source>
        <dbReference type="SAM" id="MobiDB-lite"/>
    </source>
</evidence>
<dbReference type="GO" id="GO:0016020">
    <property type="term" value="C:membrane"/>
    <property type="evidence" value="ECO:0007669"/>
    <property type="project" value="UniProtKB-SubCell"/>
</dbReference>
<evidence type="ECO:0000256" key="2">
    <source>
        <dbReference type="ARBA" id="ARBA00022692"/>
    </source>
</evidence>
<evidence type="ECO:0000313" key="8">
    <source>
        <dbReference type="Proteomes" id="UP001515480"/>
    </source>
</evidence>
<dbReference type="PANTHER" id="PTHR12570">
    <property type="match status" value="1"/>
</dbReference>
<feature type="transmembrane region" description="Helical" evidence="6">
    <location>
        <begin position="113"/>
        <end position="132"/>
    </location>
</feature>
<feature type="compositionally biased region" description="Polar residues" evidence="5">
    <location>
        <begin position="415"/>
        <end position="432"/>
    </location>
</feature>
<keyword evidence="3 6" id="KW-1133">Transmembrane helix</keyword>
<dbReference type="Pfam" id="PF05653">
    <property type="entry name" value="Mg_trans_NIPA"/>
    <property type="match status" value="1"/>
</dbReference>
<dbReference type="PANTHER" id="PTHR12570:SF9">
    <property type="entry name" value="MAGNESIUM TRANSPORTER NIPA8-RELATED"/>
    <property type="match status" value="1"/>
</dbReference>
<protein>
    <recommendedName>
        <fullName evidence="9">Magnesium transporter</fullName>
    </recommendedName>
</protein>
<feature type="transmembrane region" description="Helical" evidence="6">
    <location>
        <begin position="227"/>
        <end position="248"/>
    </location>
</feature>
<accession>A0AB34JZ22</accession>
<evidence type="ECO:0000256" key="3">
    <source>
        <dbReference type="ARBA" id="ARBA00022989"/>
    </source>
</evidence>
<feature type="transmembrane region" description="Helical" evidence="6">
    <location>
        <begin position="293"/>
        <end position="310"/>
    </location>
</feature>
<reference evidence="7 8" key="1">
    <citation type="journal article" date="2024" name="Science">
        <title>Giant polyketide synthase enzymes in the biosynthesis of giant marine polyether toxins.</title>
        <authorList>
            <person name="Fallon T.R."/>
            <person name="Shende V.V."/>
            <person name="Wierzbicki I.H."/>
            <person name="Pendleton A.L."/>
            <person name="Watervoot N.F."/>
            <person name="Auber R.P."/>
            <person name="Gonzalez D.J."/>
            <person name="Wisecaver J.H."/>
            <person name="Moore B.S."/>
        </authorList>
    </citation>
    <scope>NUCLEOTIDE SEQUENCE [LARGE SCALE GENOMIC DNA]</scope>
    <source>
        <strain evidence="7 8">12B1</strain>
    </source>
</reference>
<feature type="transmembrane region" description="Helical" evidence="6">
    <location>
        <begin position="152"/>
        <end position="173"/>
    </location>
</feature>
<name>A0AB34JZ22_PRYPA</name>
<gene>
    <name evidence="7" type="ORF">AB1Y20_020751</name>
</gene>
<evidence type="ECO:0008006" key="9">
    <source>
        <dbReference type="Google" id="ProtNLM"/>
    </source>
</evidence>
<evidence type="ECO:0000256" key="6">
    <source>
        <dbReference type="SAM" id="Phobius"/>
    </source>
</evidence>
<feature type="transmembrane region" description="Helical" evidence="6">
    <location>
        <begin position="20"/>
        <end position="39"/>
    </location>
</feature>
<feature type="compositionally biased region" description="Basic and acidic residues" evidence="5">
    <location>
        <begin position="437"/>
        <end position="448"/>
    </location>
</feature>
<organism evidence="7 8">
    <name type="scientific">Prymnesium parvum</name>
    <name type="common">Toxic golden alga</name>
    <dbReference type="NCBI Taxonomy" id="97485"/>
    <lineage>
        <taxon>Eukaryota</taxon>
        <taxon>Haptista</taxon>
        <taxon>Haptophyta</taxon>
        <taxon>Prymnesiophyceae</taxon>
        <taxon>Prymnesiales</taxon>
        <taxon>Prymnesiaceae</taxon>
        <taxon>Prymnesium</taxon>
    </lineage>
</organism>
<feature type="region of interest" description="Disordered" evidence="5">
    <location>
        <begin position="415"/>
        <end position="448"/>
    </location>
</feature>
<feature type="transmembrane region" description="Helical" evidence="6">
    <location>
        <begin position="59"/>
        <end position="77"/>
    </location>
</feature>
<dbReference type="GO" id="GO:0015095">
    <property type="term" value="F:magnesium ion transmembrane transporter activity"/>
    <property type="evidence" value="ECO:0007669"/>
    <property type="project" value="InterPro"/>
</dbReference>
<keyword evidence="4 6" id="KW-0472">Membrane</keyword>
<comment type="subcellular location">
    <subcellularLocation>
        <location evidence="1">Membrane</location>
        <topology evidence="1">Multi-pass membrane protein</topology>
    </subcellularLocation>
</comment>
<evidence type="ECO:0000256" key="4">
    <source>
        <dbReference type="ARBA" id="ARBA00023136"/>
    </source>
</evidence>
<evidence type="ECO:0000313" key="7">
    <source>
        <dbReference type="EMBL" id="KAL1525925.1"/>
    </source>
</evidence>
<feature type="transmembrane region" description="Helical" evidence="6">
    <location>
        <begin position="260"/>
        <end position="281"/>
    </location>
</feature>
<keyword evidence="2 6" id="KW-0812">Transmembrane</keyword>